<dbReference type="RefSeq" id="WP_188575838.1">
    <property type="nucleotide sequence ID" value="NZ_BMCT01000001.1"/>
</dbReference>
<dbReference type="SUPFAM" id="SSF56399">
    <property type="entry name" value="ADP-ribosylation"/>
    <property type="match status" value="1"/>
</dbReference>
<name>A0A917F6A5_9HYPH</name>
<dbReference type="Gene3D" id="3.90.210.10">
    <property type="entry name" value="Heat-Labile Enterotoxin, subunit A"/>
    <property type="match status" value="1"/>
</dbReference>
<comment type="caution">
    <text evidence="1">The sequence shown here is derived from an EMBL/GenBank/DDBJ whole genome shotgun (WGS) entry which is preliminary data.</text>
</comment>
<sequence>MTAKLMRLISDLPASSRRVELCYNHAKTLCWLQLTNTEFIVDRRGPGFVAALIGAYATPAGWKTMDPETANLNRDVTLTFGDTICERVGLFQRAVARSWAGFSHATAHRYAKGLTFGRDLSSPSFVMQALRTGFEAIGLYVPAYKGTRNVGFSVDDAIAYLQARARNVPVPITDAALHEFVRVGPDPAGSVTEDHVIRSNPGDTRDIPAIRSNRMLNDDGKLAYVTEREGIKLERLIGYGFLGDTRPPNAIREAGGFNPDRVLGASIAAKSAKDREEAMTHHRLIEGQFAGGYVSLTKSVGLAKGYGIELNGLAGMTGPAGVAGRRSGWVYACFVEGGFNIAKTDQNRLSPASFNEQVLSMPGKLDWDDVVACRRVSRHGTFKGDLFIKRSFYLQDPDACIKVFELLSGRSQGAMPVKAPQPKQPPMTPSIFLKKMFQK</sequence>
<dbReference type="AlphaFoldDB" id="A0A917F6A5"/>
<accession>A0A917F6A5</accession>
<dbReference type="Proteomes" id="UP000606044">
    <property type="component" value="Unassembled WGS sequence"/>
</dbReference>
<organism evidence="1 2">
    <name type="scientific">Azorhizobium oxalatiphilum</name>
    <dbReference type="NCBI Taxonomy" id="980631"/>
    <lineage>
        <taxon>Bacteria</taxon>
        <taxon>Pseudomonadati</taxon>
        <taxon>Pseudomonadota</taxon>
        <taxon>Alphaproteobacteria</taxon>
        <taxon>Hyphomicrobiales</taxon>
        <taxon>Xanthobacteraceae</taxon>
        <taxon>Azorhizobium</taxon>
    </lineage>
</organism>
<keyword evidence="2" id="KW-1185">Reference proteome</keyword>
<protein>
    <submittedName>
        <fullName evidence="1">Uncharacterized protein</fullName>
    </submittedName>
</protein>
<reference evidence="1" key="2">
    <citation type="submission" date="2020-09" db="EMBL/GenBank/DDBJ databases">
        <authorList>
            <person name="Sun Q."/>
            <person name="Sedlacek I."/>
        </authorList>
    </citation>
    <scope>NUCLEOTIDE SEQUENCE</scope>
    <source>
        <strain evidence="1">CCM 7897</strain>
    </source>
</reference>
<reference evidence="1" key="1">
    <citation type="journal article" date="2014" name="Int. J. Syst. Evol. Microbiol.">
        <title>Complete genome sequence of Corynebacterium casei LMG S-19264T (=DSM 44701T), isolated from a smear-ripened cheese.</title>
        <authorList>
            <consortium name="US DOE Joint Genome Institute (JGI-PGF)"/>
            <person name="Walter F."/>
            <person name="Albersmeier A."/>
            <person name="Kalinowski J."/>
            <person name="Ruckert C."/>
        </authorList>
    </citation>
    <scope>NUCLEOTIDE SEQUENCE</scope>
    <source>
        <strain evidence="1">CCM 7897</strain>
    </source>
</reference>
<gene>
    <name evidence="1" type="ORF">GCM10007301_09410</name>
</gene>
<dbReference type="EMBL" id="BMCT01000001">
    <property type="protein sequence ID" value="GGF52060.1"/>
    <property type="molecule type" value="Genomic_DNA"/>
</dbReference>
<proteinExistence type="predicted"/>
<evidence type="ECO:0000313" key="1">
    <source>
        <dbReference type="EMBL" id="GGF52060.1"/>
    </source>
</evidence>
<evidence type="ECO:0000313" key="2">
    <source>
        <dbReference type="Proteomes" id="UP000606044"/>
    </source>
</evidence>